<organism evidence="2 3">
    <name type="scientific">Nelumbo nucifera</name>
    <name type="common">Sacred lotus</name>
    <dbReference type="NCBI Taxonomy" id="4432"/>
    <lineage>
        <taxon>Eukaryota</taxon>
        <taxon>Viridiplantae</taxon>
        <taxon>Streptophyta</taxon>
        <taxon>Embryophyta</taxon>
        <taxon>Tracheophyta</taxon>
        <taxon>Spermatophyta</taxon>
        <taxon>Magnoliopsida</taxon>
        <taxon>Proteales</taxon>
        <taxon>Nelumbonaceae</taxon>
        <taxon>Nelumbo</taxon>
    </lineage>
</organism>
<evidence type="ECO:0000313" key="3">
    <source>
        <dbReference type="Proteomes" id="UP000607653"/>
    </source>
</evidence>
<proteinExistence type="predicted"/>
<gene>
    <name evidence="2" type="ORF">HUJ06_017456</name>
</gene>
<feature type="region of interest" description="Disordered" evidence="1">
    <location>
        <begin position="86"/>
        <end position="147"/>
    </location>
</feature>
<evidence type="ECO:0000256" key="1">
    <source>
        <dbReference type="SAM" id="MobiDB-lite"/>
    </source>
</evidence>
<protein>
    <submittedName>
        <fullName evidence="2">Uncharacterized protein</fullName>
    </submittedName>
</protein>
<accession>A0A822ZW79</accession>
<name>A0A822ZW79_NELNU</name>
<keyword evidence="3" id="KW-1185">Reference proteome</keyword>
<dbReference type="Proteomes" id="UP000607653">
    <property type="component" value="Unassembled WGS sequence"/>
</dbReference>
<dbReference type="AlphaFoldDB" id="A0A822ZW79"/>
<dbReference type="EMBL" id="DUZY01000008">
    <property type="protein sequence ID" value="DAD47519.1"/>
    <property type="molecule type" value="Genomic_DNA"/>
</dbReference>
<comment type="caution">
    <text evidence="2">The sequence shown here is derived from an EMBL/GenBank/DDBJ whole genome shotgun (WGS) entry which is preliminary data.</text>
</comment>
<reference evidence="2 3" key="1">
    <citation type="journal article" date="2020" name="Mol. Biol. Evol.">
        <title>Distinct Expression and Methylation Patterns for Genes with Different Fates following a Single Whole-Genome Duplication in Flowering Plants.</title>
        <authorList>
            <person name="Shi T."/>
            <person name="Rahmani R.S."/>
            <person name="Gugger P.F."/>
            <person name="Wang M."/>
            <person name="Li H."/>
            <person name="Zhang Y."/>
            <person name="Li Z."/>
            <person name="Wang Q."/>
            <person name="Van de Peer Y."/>
            <person name="Marchal K."/>
            <person name="Chen J."/>
        </authorList>
    </citation>
    <scope>NUCLEOTIDE SEQUENCE [LARGE SCALE GENOMIC DNA]</scope>
    <source>
        <tissue evidence="2">Leaf</tissue>
    </source>
</reference>
<feature type="compositionally biased region" description="Acidic residues" evidence="1">
    <location>
        <begin position="102"/>
        <end position="145"/>
    </location>
</feature>
<sequence length="169" mass="19424">MAFFFFGEGASYEDCFFNQTPEEFVGKELYALISGVGVGDEEGEEEQEDKLKEENWSYGFSFFTQTPEEFLGKELYRLGINGVADEGEEKQEAKGDCGGTVDEQDQENNESVENDDVFSENENDDFDKDQEEEEEGEEREEEEEANEVHKQFLLWVHRRQVSGGILECC</sequence>
<evidence type="ECO:0000313" key="2">
    <source>
        <dbReference type="EMBL" id="DAD47519.1"/>
    </source>
</evidence>